<name>A0A3M0KJJ6_HIRRU</name>
<accession>A0A3M0KJJ6</accession>
<dbReference type="EMBL" id="QRBI01000106">
    <property type="protein sequence ID" value="RMC13428.1"/>
    <property type="molecule type" value="Genomic_DNA"/>
</dbReference>
<organism evidence="1 2">
    <name type="scientific">Hirundo rustica rustica</name>
    <dbReference type="NCBI Taxonomy" id="333673"/>
    <lineage>
        <taxon>Eukaryota</taxon>
        <taxon>Metazoa</taxon>
        <taxon>Chordata</taxon>
        <taxon>Craniata</taxon>
        <taxon>Vertebrata</taxon>
        <taxon>Euteleostomi</taxon>
        <taxon>Archelosauria</taxon>
        <taxon>Archosauria</taxon>
        <taxon>Dinosauria</taxon>
        <taxon>Saurischia</taxon>
        <taxon>Theropoda</taxon>
        <taxon>Coelurosauria</taxon>
        <taxon>Aves</taxon>
        <taxon>Neognathae</taxon>
        <taxon>Neoaves</taxon>
        <taxon>Telluraves</taxon>
        <taxon>Australaves</taxon>
        <taxon>Passeriformes</taxon>
        <taxon>Sylvioidea</taxon>
        <taxon>Hirundinidae</taxon>
        <taxon>Hirundo</taxon>
    </lineage>
</organism>
<dbReference type="AlphaFoldDB" id="A0A3M0KJJ6"/>
<evidence type="ECO:0000313" key="2">
    <source>
        <dbReference type="Proteomes" id="UP000269221"/>
    </source>
</evidence>
<sequence length="140" mass="15688">MLASSKMDMPLANAGPIRNGGMTCGIRFKKKKYSALLQLQPDKSRVRICEQKALHTRSASLGITTFLRSCISAQDLTLDTQLGYAASEQASFRYWNNIIRSPSNPLLFRLNSYIFISPPSYRSYSSLLIMSSVEALKTRD</sequence>
<protein>
    <submittedName>
        <fullName evidence="1">Uncharacterized protein</fullName>
    </submittedName>
</protein>
<gene>
    <name evidence="1" type="ORF">DUI87_10966</name>
</gene>
<dbReference type="Proteomes" id="UP000269221">
    <property type="component" value="Unassembled WGS sequence"/>
</dbReference>
<evidence type="ECO:0000313" key="1">
    <source>
        <dbReference type="EMBL" id="RMC13428.1"/>
    </source>
</evidence>
<comment type="caution">
    <text evidence="1">The sequence shown here is derived from an EMBL/GenBank/DDBJ whole genome shotgun (WGS) entry which is preliminary data.</text>
</comment>
<proteinExistence type="predicted"/>
<keyword evidence="2" id="KW-1185">Reference proteome</keyword>
<reference evidence="1 2" key="1">
    <citation type="submission" date="2018-07" db="EMBL/GenBank/DDBJ databases">
        <title>A high quality draft genome assembly of the barn swallow (H. rustica rustica).</title>
        <authorList>
            <person name="Formenti G."/>
            <person name="Chiara M."/>
            <person name="Poveda L."/>
            <person name="Francoijs K.-J."/>
            <person name="Bonisoli-Alquati A."/>
            <person name="Canova L."/>
            <person name="Gianfranceschi L."/>
            <person name="Horner D.S."/>
            <person name="Saino N."/>
        </authorList>
    </citation>
    <scope>NUCLEOTIDE SEQUENCE [LARGE SCALE GENOMIC DNA]</scope>
    <source>
        <strain evidence="1">Chelidonia</strain>
        <tissue evidence="1">Blood</tissue>
    </source>
</reference>